<dbReference type="GO" id="GO:0005829">
    <property type="term" value="C:cytosol"/>
    <property type="evidence" value="ECO:0007669"/>
    <property type="project" value="TreeGrafter"/>
</dbReference>
<dbReference type="EC" id="4.1.1.49" evidence="2"/>
<dbReference type="EMBL" id="BBNT01000001">
    <property type="protein sequence ID" value="GAL73544.1"/>
    <property type="molecule type" value="Genomic_DNA"/>
</dbReference>
<keyword evidence="2" id="KW-0670">Pyruvate</keyword>
<evidence type="ECO:0000256" key="1">
    <source>
        <dbReference type="ARBA" id="ARBA00022793"/>
    </source>
</evidence>
<comment type="caution">
    <text evidence="2">The sequence shown here is derived from an EMBL/GenBank/DDBJ whole genome shotgun (WGS) entry which is preliminary data.</text>
</comment>
<dbReference type="PANTHER" id="PTHR30031:SF0">
    <property type="entry name" value="PHOSPHOENOLPYRUVATE CARBOXYKINASE (ATP)"/>
    <property type="match status" value="1"/>
</dbReference>
<dbReference type="SUPFAM" id="SSF53795">
    <property type="entry name" value="PEP carboxykinase-like"/>
    <property type="match status" value="1"/>
</dbReference>
<reference evidence="2 3" key="1">
    <citation type="journal article" date="2014" name="Genome Announc.">
        <title>Draft Genome Sequences of Marine Flavobacterium Nonlabens Strains NR17, NR24, NR27, NR32, NR33, and Ara13.</title>
        <authorList>
            <person name="Nakanishi M."/>
            <person name="Meirelles P."/>
            <person name="Suzuki R."/>
            <person name="Takatani N."/>
            <person name="Mino S."/>
            <person name="Suda W."/>
            <person name="Oshima K."/>
            <person name="Hattori M."/>
            <person name="Ohkuma M."/>
            <person name="Hosokawa M."/>
            <person name="Miyashita K."/>
            <person name="Thompson F.L."/>
            <person name="Niwa A."/>
            <person name="Sawabe T."/>
            <person name="Sawabe T."/>
        </authorList>
    </citation>
    <scope>NUCLEOTIDE SEQUENCE [LARGE SCALE GENOMIC DNA]</scope>
    <source>
        <strain evidence="3">JCM19275</strain>
    </source>
</reference>
<dbReference type="Proteomes" id="UP000029647">
    <property type="component" value="Unassembled WGS sequence"/>
</dbReference>
<dbReference type="AlphaFoldDB" id="A0A090WDR6"/>
<organism evidence="2 3">
    <name type="scientific">Nonlabens ulvanivorans</name>
    <name type="common">Persicivirga ulvanivorans</name>
    <dbReference type="NCBI Taxonomy" id="906888"/>
    <lineage>
        <taxon>Bacteria</taxon>
        <taxon>Pseudomonadati</taxon>
        <taxon>Bacteroidota</taxon>
        <taxon>Flavobacteriia</taxon>
        <taxon>Flavobacteriales</taxon>
        <taxon>Flavobacteriaceae</taxon>
        <taxon>Nonlabens</taxon>
    </lineage>
</organism>
<accession>A0A090WDR6</accession>
<keyword evidence="2" id="KW-0808">Transferase</keyword>
<proteinExistence type="predicted"/>
<sequence>MDGSLEAANKDNYHVHSVFGVAQPRTCPNVPTDVLSPRATWKNDEGYYETASKLTNAFRDNFKQFEDYASSEIMAGAPLKY</sequence>
<dbReference type="InterPro" id="IPR013035">
    <property type="entry name" value="PEP_carboxykinase_C"/>
</dbReference>
<evidence type="ECO:0000313" key="3">
    <source>
        <dbReference type="Proteomes" id="UP000029647"/>
    </source>
</evidence>
<name>A0A090WDR6_NONUL</name>
<keyword evidence="2" id="KW-0456">Lyase</keyword>
<dbReference type="GO" id="GO:0006094">
    <property type="term" value="P:gluconeogenesis"/>
    <property type="evidence" value="ECO:0007669"/>
    <property type="project" value="InterPro"/>
</dbReference>
<protein>
    <submittedName>
        <fullName evidence="2">Phosphoenolpyruvate carboxykinase</fullName>
        <ecNumber evidence="2">4.1.1.49</ecNumber>
    </submittedName>
</protein>
<gene>
    <name evidence="2" type="ORF">JCM19275_2391</name>
</gene>
<evidence type="ECO:0000313" key="2">
    <source>
        <dbReference type="EMBL" id="GAL73544.1"/>
    </source>
</evidence>
<keyword evidence="2" id="KW-0418">Kinase</keyword>
<dbReference type="InterPro" id="IPR001272">
    <property type="entry name" value="PEP_carboxykinase_ATP"/>
</dbReference>
<dbReference type="Gene3D" id="3.90.228.20">
    <property type="match status" value="1"/>
</dbReference>
<dbReference type="PANTHER" id="PTHR30031">
    <property type="entry name" value="PHOSPHOENOLPYRUVATE CARBOXYKINASE ATP"/>
    <property type="match status" value="1"/>
</dbReference>
<dbReference type="GO" id="GO:0016301">
    <property type="term" value="F:kinase activity"/>
    <property type="evidence" value="ECO:0007669"/>
    <property type="project" value="UniProtKB-KW"/>
</dbReference>
<dbReference type="GO" id="GO:0005524">
    <property type="term" value="F:ATP binding"/>
    <property type="evidence" value="ECO:0007669"/>
    <property type="project" value="InterPro"/>
</dbReference>
<dbReference type="GO" id="GO:0004612">
    <property type="term" value="F:phosphoenolpyruvate carboxykinase (ATP) activity"/>
    <property type="evidence" value="ECO:0007669"/>
    <property type="project" value="UniProtKB-EC"/>
</dbReference>
<keyword evidence="1" id="KW-0210">Decarboxylase</keyword>